<feature type="transmembrane region" description="Helical" evidence="1">
    <location>
        <begin position="40"/>
        <end position="57"/>
    </location>
</feature>
<name>A0ABV5FMM7_9FLAO</name>
<gene>
    <name evidence="3" type="ORF">ACFFUQ_12145</name>
</gene>
<feature type="transmembrane region" description="Helical" evidence="1">
    <location>
        <begin position="69"/>
        <end position="87"/>
    </location>
</feature>
<dbReference type="PANTHER" id="PTHR28008:SF1">
    <property type="entry name" value="DOMAIN PROTEIN, PUTATIVE (AFU_ORTHOLOGUE AFUA_3G10980)-RELATED"/>
    <property type="match status" value="1"/>
</dbReference>
<comment type="caution">
    <text evidence="3">The sequence shown here is derived from an EMBL/GenBank/DDBJ whole genome shotgun (WGS) entry which is preliminary data.</text>
</comment>
<feature type="domain" description="VanZ-like" evidence="2">
    <location>
        <begin position="31"/>
        <end position="119"/>
    </location>
</feature>
<dbReference type="InterPro" id="IPR006976">
    <property type="entry name" value="VanZ-like"/>
</dbReference>
<dbReference type="Proteomes" id="UP001589589">
    <property type="component" value="Unassembled WGS sequence"/>
</dbReference>
<proteinExistence type="predicted"/>
<dbReference type="NCBIfam" id="NF037970">
    <property type="entry name" value="vanZ_1"/>
    <property type="match status" value="1"/>
</dbReference>
<keyword evidence="1" id="KW-0812">Transmembrane</keyword>
<sequence length="128" mass="14848">MLKKIVFLCLALFWTGIIFYLCLTESSNIPVVSIPHIDKLVHFCFYFGFNFLWFLYFKKQFKNTDDFRPLLLSFVFSTFFGIIIEILQSEYTLTRSADMMDFLANSLGATAAIIAVLLFNKIVTKIVN</sequence>
<protein>
    <submittedName>
        <fullName evidence="3">VanZ family protein</fullName>
    </submittedName>
</protein>
<dbReference type="Pfam" id="PF04892">
    <property type="entry name" value="VanZ"/>
    <property type="match status" value="1"/>
</dbReference>
<reference evidence="3 4" key="1">
    <citation type="submission" date="2024-09" db="EMBL/GenBank/DDBJ databases">
        <authorList>
            <person name="Sun Q."/>
            <person name="Mori K."/>
        </authorList>
    </citation>
    <scope>NUCLEOTIDE SEQUENCE [LARGE SCALE GENOMIC DNA]</scope>
    <source>
        <strain evidence="3 4">CECT 7908</strain>
    </source>
</reference>
<keyword evidence="4" id="KW-1185">Reference proteome</keyword>
<feature type="transmembrane region" description="Helical" evidence="1">
    <location>
        <begin position="99"/>
        <end position="119"/>
    </location>
</feature>
<evidence type="ECO:0000256" key="1">
    <source>
        <dbReference type="SAM" id="Phobius"/>
    </source>
</evidence>
<evidence type="ECO:0000259" key="2">
    <source>
        <dbReference type="Pfam" id="PF04892"/>
    </source>
</evidence>
<evidence type="ECO:0000313" key="3">
    <source>
        <dbReference type="EMBL" id="MFB9064773.1"/>
    </source>
</evidence>
<evidence type="ECO:0000313" key="4">
    <source>
        <dbReference type="Proteomes" id="UP001589589"/>
    </source>
</evidence>
<dbReference type="RefSeq" id="WP_290267005.1">
    <property type="nucleotide sequence ID" value="NZ_JAUFQQ010000005.1"/>
</dbReference>
<dbReference type="EMBL" id="JBHMEX010000032">
    <property type="protein sequence ID" value="MFB9064773.1"/>
    <property type="molecule type" value="Genomic_DNA"/>
</dbReference>
<keyword evidence="1" id="KW-1133">Transmembrane helix</keyword>
<accession>A0ABV5FMM7</accession>
<keyword evidence="1" id="KW-0472">Membrane</keyword>
<organism evidence="3 4">
    <name type="scientific">Flavobacterium branchiarum</name>
    <dbReference type="NCBI Taxonomy" id="1114870"/>
    <lineage>
        <taxon>Bacteria</taxon>
        <taxon>Pseudomonadati</taxon>
        <taxon>Bacteroidota</taxon>
        <taxon>Flavobacteriia</taxon>
        <taxon>Flavobacteriales</taxon>
        <taxon>Flavobacteriaceae</taxon>
        <taxon>Flavobacterium</taxon>
    </lineage>
</organism>
<dbReference type="PANTHER" id="PTHR28008">
    <property type="entry name" value="DOMAIN PROTEIN, PUTATIVE (AFU_ORTHOLOGUE AFUA_3G10980)-RELATED"/>
    <property type="match status" value="1"/>
</dbReference>